<proteinExistence type="predicted"/>
<evidence type="ECO:0000313" key="2">
    <source>
        <dbReference type="Proteomes" id="UP000000435"/>
    </source>
</evidence>
<gene>
    <name evidence="1" type="ordered locus">Ecaj_0782</name>
</gene>
<dbReference type="Proteomes" id="UP000000435">
    <property type="component" value="Chromosome"/>
</dbReference>
<reference evidence="2" key="1">
    <citation type="journal article" date="2006" name="J. Bacteriol.">
        <title>The genome of the obligately intracellular bacterium Ehrlichia canis reveals themes of complex membrane structure and immune evasion strategies.</title>
        <authorList>
            <person name="Mavromatis K."/>
            <person name="Doyle C.K."/>
            <person name="Lykidis A."/>
            <person name="Ivanova N."/>
            <person name="Francino M.P."/>
            <person name="Chain P."/>
            <person name="Shin M."/>
            <person name="Malfatti S."/>
            <person name="Larimer F."/>
            <person name="Copeland A."/>
            <person name="Detter J.C."/>
            <person name="Land M."/>
            <person name="Richardson P.M."/>
            <person name="Yu X.J."/>
            <person name="Walker D.H."/>
            <person name="McBride J.W."/>
            <person name="Kyrpides N.C."/>
        </authorList>
    </citation>
    <scope>NUCLEOTIDE SEQUENCE [LARGE SCALE GENOMIC DNA]</scope>
    <source>
        <strain evidence="2">Jake</strain>
    </source>
</reference>
<accession>A0ACA6AWB1</accession>
<sequence length="102" mass="12071">MTNDTYKCYKHRLQINLYYKTFEKVYRMKKGIHPETNDILTIFTNGEERKMKSTLGKKNELIKIHLESDCFNHPAWNPNLRTVSKKNSKAAKFISKFGDLDL</sequence>
<keyword evidence="2" id="KW-1185">Reference proteome</keyword>
<evidence type="ECO:0000313" key="1">
    <source>
        <dbReference type="EMBL" id="AAZ68813.1"/>
    </source>
</evidence>
<keyword evidence="1" id="KW-0687">Ribonucleoprotein</keyword>
<dbReference type="EMBL" id="CP000107">
    <property type="protein sequence ID" value="AAZ68813.1"/>
    <property type="molecule type" value="Genomic_DNA"/>
</dbReference>
<name>A0ACA6AWB1_EHRCJ</name>
<organism evidence="1 2">
    <name type="scientific">Ehrlichia canis (strain Jake)</name>
    <dbReference type="NCBI Taxonomy" id="269484"/>
    <lineage>
        <taxon>Bacteria</taxon>
        <taxon>Pseudomonadati</taxon>
        <taxon>Pseudomonadota</taxon>
        <taxon>Alphaproteobacteria</taxon>
        <taxon>Rickettsiales</taxon>
        <taxon>Anaplasmataceae</taxon>
        <taxon>Ehrlichia</taxon>
    </lineage>
</organism>
<protein>
    <submittedName>
        <fullName evidence="1">LSU ribosomal protein L31P</fullName>
    </submittedName>
</protein>
<keyword evidence="1" id="KW-0689">Ribosomal protein</keyword>